<dbReference type="PANTHER" id="PTHR46520:SF1">
    <property type="entry name" value="SERINE BETA-LACTAMASE-LIKE PROTEIN LACTB, MITOCHONDRIAL"/>
    <property type="match status" value="1"/>
</dbReference>
<evidence type="ECO:0000313" key="3">
    <source>
        <dbReference type="WBParaSite" id="PgR259X_g004_t01"/>
    </source>
</evidence>
<evidence type="ECO:0000313" key="2">
    <source>
        <dbReference type="Proteomes" id="UP000887569"/>
    </source>
</evidence>
<evidence type="ECO:0000313" key="4">
    <source>
        <dbReference type="WBParaSite" id="PgR259X_g004_t02"/>
    </source>
</evidence>
<dbReference type="WBParaSite" id="PgR259X_g004_t02">
    <property type="protein sequence ID" value="PgR259X_g004_t02"/>
    <property type="gene ID" value="PgR259X_g004"/>
</dbReference>
<accession>A0A915CJS5</accession>
<dbReference type="WBParaSite" id="PgR259X_g004_t01">
    <property type="protein sequence ID" value="PgR259X_g004_t01"/>
    <property type="gene ID" value="PgR259X_g004"/>
</dbReference>
<dbReference type="GO" id="GO:0005739">
    <property type="term" value="C:mitochondrion"/>
    <property type="evidence" value="ECO:0007669"/>
    <property type="project" value="TreeGrafter"/>
</dbReference>
<dbReference type="SUPFAM" id="SSF56601">
    <property type="entry name" value="beta-lactamase/transpeptidase-like"/>
    <property type="match status" value="1"/>
</dbReference>
<dbReference type="GO" id="GO:0006508">
    <property type="term" value="P:proteolysis"/>
    <property type="evidence" value="ECO:0007669"/>
    <property type="project" value="TreeGrafter"/>
</dbReference>
<keyword evidence="2" id="KW-1185">Reference proteome</keyword>
<dbReference type="WBParaSite" id="PgR259X_g004_t03">
    <property type="protein sequence ID" value="PgR259X_g004_t03"/>
    <property type="gene ID" value="PgR259X_g004"/>
</dbReference>
<organism evidence="2 4">
    <name type="scientific">Parascaris univalens</name>
    <name type="common">Nematode worm</name>
    <dbReference type="NCBI Taxonomy" id="6257"/>
    <lineage>
        <taxon>Eukaryota</taxon>
        <taxon>Metazoa</taxon>
        <taxon>Ecdysozoa</taxon>
        <taxon>Nematoda</taxon>
        <taxon>Chromadorea</taxon>
        <taxon>Rhabditida</taxon>
        <taxon>Spirurina</taxon>
        <taxon>Ascaridomorpha</taxon>
        <taxon>Ascaridoidea</taxon>
        <taxon>Ascarididae</taxon>
        <taxon>Parascaris</taxon>
    </lineage>
</organism>
<dbReference type="Pfam" id="PF00144">
    <property type="entry name" value="Beta-lactamase"/>
    <property type="match status" value="1"/>
</dbReference>
<dbReference type="InterPro" id="IPR001466">
    <property type="entry name" value="Beta-lactam-related"/>
</dbReference>
<dbReference type="AlphaFoldDB" id="A0A915CJS5"/>
<reference evidence="3 4" key="1">
    <citation type="submission" date="2022-11" db="UniProtKB">
        <authorList>
            <consortium name="WormBaseParasite"/>
        </authorList>
    </citation>
    <scope>IDENTIFICATION</scope>
</reference>
<evidence type="ECO:0000259" key="1">
    <source>
        <dbReference type="Pfam" id="PF00144"/>
    </source>
</evidence>
<sequence>RIKLRWKMNLYRLIAPLSIAGITLGYGGNQLRLEYAEHKRLIKKRSKASRIIQRFLVRTGAPGLSIGVSMNGDHVWSAGFGLADVEQMVPCSADTVMRIASISKSITATIAARLVEKGKLNLDSTVQEYLPDYPKKEFDGKPVDITIRQLLCHTSGIRHYKKDDGDEIEFDENNNAKRALRRSEFLNKKSYRSVDEALEMFKDDSLIAEPGSSFHYTTHGYTLLSAILEKAAALPFRTQIRQLFRELGMNHSLLDDNRQIISNRTRYYYRDRQHKLKNAPEVDNSYKWAGGGVLSTVDDLLIFANSMLYSFHYSLNVNVDNKSAEPLVKPEVLKIFWQGEVDGTHGFRYGLGWYKSEMKPVIGGGDGWTRHGFWLHTGAAIGASSILLVKPNFEGTHLDGICIAILVNLHNCGELTSLALEIAEIFQR</sequence>
<name>A0A915CJS5_PARUN</name>
<dbReference type="InterPro" id="IPR052794">
    <property type="entry name" value="Mito_Ser_Protease_LACTB"/>
</dbReference>
<dbReference type="InterPro" id="IPR012338">
    <property type="entry name" value="Beta-lactam/transpept-like"/>
</dbReference>
<dbReference type="GO" id="GO:0008233">
    <property type="term" value="F:peptidase activity"/>
    <property type="evidence" value="ECO:0007669"/>
    <property type="project" value="TreeGrafter"/>
</dbReference>
<feature type="domain" description="Beta-lactamase-related" evidence="1">
    <location>
        <begin position="50"/>
        <end position="410"/>
    </location>
</feature>
<dbReference type="Proteomes" id="UP000887569">
    <property type="component" value="Unplaced"/>
</dbReference>
<proteinExistence type="predicted"/>
<dbReference type="PANTHER" id="PTHR46520">
    <property type="entry name" value="SERINE BETA-LACTAMASE-LIKE PROTEIN LACTB, MITOCHONDRIAL"/>
    <property type="match status" value="1"/>
</dbReference>
<protein>
    <submittedName>
        <fullName evidence="3 4">Beta-lactamase-related domain-containing protein</fullName>
    </submittedName>
</protein>
<dbReference type="Gene3D" id="3.40.710.10">
    <property type="entry name" value="DD-peptidase/beta-lactamase superfamily"/>
    <property type="match status" value="1"/>
</dbReference>
<dbReference type="GO" id="GO:0019216">
    <property type="term" value="P:regulation of lipid metabolic process"/>
    <property type="evidence" value="ECO:0007669"/>
    <property type="project" value="TreeGrafter"/>
</dbReference>